<reference evidence="3 4" key="1">
    <citation type="submission" date="2018-04" db="EMBL/GenBank/DDBJ databases">
        <title>Denitrifier Microvirgula.</title>
        <authorList>
            <person name="Anderson E."/>
            <person name="Jang J."/>
            <person name="Ishii S."/>
        </authorList>
    </citation>
    <scope>NUCLEOTIDE SEQUENCE [LARGE SCALE GENOMIC DNA]</scope>
    <source>
        <strain evidence="3 4">BE2.4</strain>
    </source>
</reference>
<dbReference type="OrthoDB" id="8478585at2"/>
<dbReference type="RefSeq" id="WP_028498067.1">
    <property type="nucleotide sequence ID" value="NZ_CP028519.1"/>
</dbReference>
<sequence>MTDHFRVMSALLSYPSAELVDALPELDAVLDAQPAVKAQLRPLFAHLAGHDLIELEETYVATFDRVPVHSLHLFEHIHGESRDRGQAMVDLIEEYRKHGLEPAVDELPDYLPQFLELLGVVEPAVADVLLGDAVHVVAYVAGKLAGNDSPYACVLDALAQLSPVAPLPLAEPPIRDMDEMLETFGPGADGTEPLLKPAADPSGVSPLNFHPRRTAAAATPRP</sequence>
<keyword evidence="1" id="KW-0534">Nitrate assimilation</keyword>
<accession>A0A2S0P7I1</accession>
<gene>
    <name evidence="3" type="primary">narJ</name>
    <name evidence="3" type="ORF">DAI18_04270</name>
</gene>
<dbReference type="Proteomes" id="UP000244173">
    <property type="component" value="Chromosome"/>
</dbReference>
<dbReference type="Pfam" id="PF02613">
    <property type="entry name" value="Nitrate_red_del"/>
    <property type="match status" value="1"/>
</dbReference>
<keyword evidence="4" id="KW-1185">Reference proteome</keyword>
<dbReference type="GO" id="GO:0016530">
    <property type="term" value="F:metallochaperone activity"/>
    <property type="evidence" value="ECO:0007669"/>
    <property type="project" value="TreeGrafter"/>
</dbReference>
<name>A0A2S0P7I1_9NEIS</name>
<dbReference type="Gene3D" id="1.10.3480.10">
    <property type="entry name" value="TorD-like"/>
    <property type="match status" value="1"/>
</dbReference>
<dbReference type="PANTHER" id="PTHR43680">
    <property type="entry name" value="NITRATE REDUCTASE MOLYBDENUM COFACTOR ASSEMBLY CHAPERONE"/>
    <property type="match status" value="1"/>
</dbReference>
<dbReference type="AlphaFoldDB" id="A0A2S0P7I1"/>
<feature type="region of interest" description="Disordered" evidence="2">
    <location>
        <begin position="182"/>
        <end position="222"/>
    </location>
</feature>
<protein>
    <submittedName>
        <fullName evidence="3">Nitrate reductase molybdenum cofactor assembly chaperone</fullName>
    </submittedName>
</protein>
<dbReference type="EMBL" id="CP028519">
    <property type="protein sequence ID" value="AVY93348.1"/>
    <property type="molecule type" value="Genomic_DNA"/>
</dbReference>
<dbReference type="STRING" id="1122240.GCA_000620105_00595"/>
<evidence type="ECO:0000313" key="3">
    <source>
        <dbReference type="EMBL" id="AVY93348.1"/>
    </source>
</evidence>
<dbReference type="GO" id="GO:0051131">
    <property type="term" value="P:chaperone-mediated protein complex assembly"/>
    <property type="evidence" value="ECO:0007669"/>
    <property type="project" value="InterPro"/>
</dbReference>
<dbReference type="PANTHER" id="PTHR43680:SF2">
    <property type="entry name" value="NITRATE REDUCTASE MOLYBDENUM COFACTOR ASSEMBLY CHAPERONE NARJ"/>
    <property type="match status" value="1"/>
</dbReference>
<dbReference type="GO" id="GO:0042128">
    <property type="term" value="P:nitrate assimilation"/>
    <property type="evidence" value="ECO:0007669"/>
    <property type="project" value="UniProtKB-KW"/>
</dbReference>
<dbReference type="GO" id="GO:0051082">
    <property type="term" value="F:unfolded protein binding"/>
    <property type="evidence" value="ECO:0007669"/>
    <property type="project" value="InterPro"/>
</dbReference>
<proteinExistence type="predicted"/>
<dbReference type="SUPFAM" id="SSF89155">
    <property type="entry name" value="TorD-like"/>
    <property type="match status" value="1"/>
</dbReference>
<evidence type="ECO:0000256" key="2">
    <source>
        <dbReference type="SAM" id="MobiDB-lite"/>
    </source>
</evidence>
<dbReference type="KEGG" id="maer:DAI18_04270"/>
<evidence type="ECO:0000313" key="4">
    <source>
        <dbReference type="Proteomes" id="UP000244173"/>
    </source>
</evidence>
<dbReference type="InterPro" id="IPR003765">
    <property type="entry name" value="NO3_reductase_chaperone_NarJ"/>
</dbReference>
<organism evidence="3 4">
    <name type="scientific">Microvirgula aerodenitrificans</name>
    <dbReference type="NCBI Taxonomy" id="57480"/>
    <lineage>
        <taxon>Bacteria</taxon>
        <taxon>Pseudomonadati</taxon>
        <taxon>Pseudomonadota</taxon>
        <taxon>Betaproteobacteria</taxon>
        <taxon>Neisseriales</taxon>
        <taxon>Aquaspirillaceae</taxon>
        <taxon>Microvirgula</taxon>
    </lineage>
</organism>
<evidence type="ECO:0000256" key="1">
    <source>
        <dbReference type="ARBA" id="ARBA00023063"/>
    </source>
</evidence>
<dbReference type="InterPro" id="IPR020945">
    <property type="entry name" value="DMSO/NO3_reduct_chaperone"/>
</dbReference>
<dbReference type="NCBIfam" id="TIGR00684">
    <property type="entry name" value="narJ"/>
    <property type="match status" value="1"/>
</dbReference>
<dbReference type="InterPro" id="IPR036411">
    <property type="entry name" value="TorD-like_sf"/>
</dbReference>